<evidence type="ECO:0000313" key="1">
    <source>
        <dbReference type="EMBL" id="CAA2108742.1"/>
    </source>
</evidence>
<dbReference type="RefSeq" id="WP_339092736.1">
    <property type="nucleotide sequence ID" value="NZ_LR743507.1"/>
</dbReference>
<protein>
    <submittedName>
        <fullName evidence="1">Uncharacterized protein</fullName>
    </submittedName>
</protein>
<dbReference type="AlphaFoldDB" id="A0A679J5N6"/>
<dbReference type="Gene3D" id="3.30.470.10">
    <property type="match status" value="1"/>
</dbReference>
<dbReference type="EMBL" id="LR743507">
    <property type="protein sequence ID" value="CAA2108742.1"/>
    <property type="molecule type" value="Genomic_DNA"/>
</dbReference>
<dbReference type="InterPro" id="IPR043131">
    <property type="entry name" value="BCAT-like_N"/>
</dbReference>
<accession>A0A679J5N6</accession>
<organism evidence="1">
    <name type="scientific">Variovorax paradoxus</name>
    <dbReference type="NCBI Taxonomy" id="34073"/>
    <lineage>
        <taxon>Bacteria</taxon>
        <taxon>Pseudomonadati</taxon>
        <taxon>Pseudomonadota</taxon>
        <taxon>Betaproteobacteria</taxon>
        <taxon>Burkholderiales</taxon>
        <taxon>Comamonadaceae</taxon>
        <taxon>Variovorax</taxon>
    </lineage>
</organism>
<name>A0A679J5N6_VARPD</name>
<reference evidence="1" key="1">
    <citation type="submission" date="2019-12" db="EMBL/GenBank/DDBJ databases">
        <authorList>
            <person name="Cremers G."/>
        </authorList>
    </citation>
    <scope>NUCLEOTIDE SEQUENCE</scope>
    <source>
        <strain evidence="1">Vvax</strain>
    </source>
</reference>
<proteinExistence type="predicted"/>
<sequence>MHPITGAPPATLCYLGGEHSAIRDAGTDASGRGLILGDGIREYVPSFHLRQPFRSEEHMARLEELASIVAPGVQAIGNGRPNPIYDSLYEACKQAKVRNAQKHGAPA</sequence>
<gene>
    <name evidence="1" type="ORF">VVAX_05246</name>
</gene>